<feature type="region of interest" description="Disordered" evidence="6">
    <location>
        <begin position="176"/>
        <end position="275"/>
    </location>
</feature>
<feature type="domain" description="RRM" evidence="7">
    <location>
        <begin position="435"/>
        <end position="521"/>
    </location>
</feature>
<feature type="compositionally biased region" description="Basic and acidic residues" evidence="6">
    <location>
        <begin position="257"/>
        <end position="275"/>
    </location>
</feature>
<dbReference type="STRING" id="174720.A0A0N5BNK2"/>
<keyword evidence="2" id="KW-0677">Repeat</keyword>
<feature type="compositionally biased region" description="Acidic residues" evidence="6">
    <location>
        <begin position="184"/>
        <end position="256"/>
    </location>
</feature>
<proteinExistence type="predicted"/>
<evidence type="ECO:0000256" key="4">
    <source>
        <dbReference type="ARBA" id="ARBA00023242"/>
    </source>
</evidence>
<dbReference type="SMART" id="SM00360">
    <property type="entry name" value="RRM"/>
    <property type="match status" value="3"/>
</dbReference>
<dbReference type="PANTHER" id="PTHR48039">
    <property type="entry name" value="RNA-BINDING MOTIF PROTEIN 14B"/>
    <property type="match status" value="1"/>
</dbReference>
<dbReference type="Gene3D" id="3.30.70.330">
    <property type="match status" value="3"/>
</dbReference>
<evidence type="ECO:0000256" key="6">
    <source>
        <dbReference type="SAM" id="MobiDB-lite"/>
    </source>
</evidence>
<dbReference type="InterPro" id="IPR000504">
    <property type="entry name" value="RRM_dom"/>
</dbReference>
<evidence type="ECO:0000256" key="1">
    <source>
        <dbReference type="ARBA" id="ARBA00004123"/>
    </source>
</evidence>
<feature type="domain" description="RRM" evidence="7">
    <location>
        <begin position="284"/>
        <end position="365"/>
    </location>
</feature>
<evidence type="ECO:0000256" key="5">
    <source>
        <dbReference type="PROSITE-ProRule" id="PRU00176"/>
    </source>
</evidence>
<dbReference type="PROSITE" id="PS50102">
    <property type="entry name" value="RRM"/>
    <property type="match status" value="3"/>
</dbReference>
<feature type="domain" description="RRM" evidence="7">
    <location>
        <begin position="25"/>
        <end position="107"/>
    </location>
</feature>
<dbReference type="InterPro" id="IPR051945">
    <property type="entry name" value="RRM_MRD1_RNA_proc_ribogen"/>
</dbReference>
<dbReference type="GO" id="GO:0003729">
    <property type="term" value="F:mRNA binding"/>
    <property type="evidence" value="ECO:0007669"/>
    <property type="project" value="TreeGrafter"/>
</dbReference>
<dbReference type="AlphaFoldDB" id="A0A0N5BNK2"/>
<sequence>MFPRITDKGNRISRQNHRGVGIKAWRLIVRNLPYKTKKSELEEIFNKYGVLQEIVLPPNKDHKKFKKCCAGFAFIQYKRREDAENALKGENFKELGNRKIAIDYSMDKEDYLCAKGTKDSDDMSDILKKVLGERKRKTSDNDEEVVKKIKKEEVDCEKDVTKNKKKESKKNHTVDFKKGMKLDEELEDEEELDDEEELQDEEVENEEELEDEEIENEEELEDEEMENEEELEDEEIENEEELEDEEELEEMEETDDKEIKKEEIKDEDSKKTKNKEDKAVLEKRVIFVRNLHYDVMEEELTEAVSDCGTVELCIICRYKDSEHSMGTGFIHFSTPEEAQKCLQKMESTKGVVLENRRVAGYLAVPRKEASTLKNGEKKLPEKRDKRNLKLLKYGHIKKGTAQAKNMSEHDTKKRADLALVAKKKLKNPLMFVSDTRLVIHNIPKNIDDKKLHDMCISRCGNKNGKITECRIWRERPAFGNDPKKGKSKGFGFVAFTEHKDALFCLKQMNNNPKLFTDEKRPIVEFCVENLTAIRAKEKRKEKSKQTNK</sequence>
<name>A0A0N5BNK2_STREA</name>
<accession>A0A0N5BNK2</accession>
<organism evidence="8 9">
    <name type="scientific">Strongyloides papillosus</name>
    <name type="common">Intestinal threadworm</name>
    <dbReference type="NCBI Taxonomy" id="174720"/>
    <lineage>
        <taxon>Eukaryota</taxon>
        <taxon>Metazoa</taxon>
        <taxon>Ecdysozoa</taxon>
        <taxon>Nematoda</taxon>
        <taxon>Chromadorea</taxon>
        <taxon>Rhabditida</taxon>
        <taxon>Tylenchina</taxon>
        <taxon>Panagrolaimomorpha</taxon>
        <taxon>Strongyloidoidea</taxon>
        <taxon>Strongyloididae</taxon>
        <taxon>Strongyloides</taxon>
    </lineage>
</organism>
<keyword evidence="8" id="KW-1185">Reference proteome</keyword>
<dbReference type="PANTHER" id="PTHR48039:SF5">
    <property type="entry name" value="RNA-BINDING PROTEIN 28"/>
    <property type="match status" value="1"/>
</dbReference>
<dbReference type="SUPFAM" id="SSF54928">
    <property type="entry name" value="RNA-binding domain, RBD"/>
    <property type="match status" value="3"/>
</dbReference>
<keyword evidence="3 5" id="KW-0694">RNA-binding</keyword>
<evidence type="ECO:0000256" key="3">
    <source>
        <dbReference type="ARBA" id="ARBA00022884"/>
    </source>
</evidence>
<evidence type="ECO:0000313" key="9">
    <source>
        <dbReference type="WBParaSite" id="SPAL_0000748000.1"/>
    </source>
</evidence>
<dbReference type="WBParaSite" id="SPAL_0000748000.1">
    <property type="protein sequence ID" value="SPAL_0000748000.1"/>
    <property type="gene ID" value="SPAL_0000748000"/>
</dbReference>
<evidence type="ECO:0000256" key="2">
    <source>
        <dbReference type="ARBA" id="ARBA00022737"/>
    </source>
</evidence>
<dbReference type="Pfam" id="PF00076">
    <property type="entry name" value="RRM_1"/>
    <property type="match status" value="3"/>
</dbReference>
<dbReference type="Proteomes" id="UP000046392">
    <property type="component" value="Unplaced"/>
</dbReference>
<dbReference type="CDD" id="cd12416">
    <property type="entry name" value="RRM4_RBM28_like"/>
    <property type="match status" value="1"/>
</dbReference>
<reference evidence="9" key="1">
    <citation type="submission" date="2017-02" db="UniProtKB">
        <authorList>
            <consortium name="WormBaseParasite"/>
        </authorList>
    </citation>
    <scope>IDENTIFICATION</scope>
</reference>
<dbReference type="InterPro" id="IPR035979">
    <property type="entry name" value="RBD_domain_sf"/>
</dbReference>
<evidence type="ECO:0000259" key="7">
    <source>
        <dbReference type="PROSITE" id="PS50102"/>
    </source>
</evidence>
<dbReference type="GO" id="GO:0005634">
    <property type="term" value="C:nucleus"/>
    <property type="evidence" value="ECO:0007669"/>
    <property type="project" value="UniProtKB-SubCell"/>
</dbReference>
<dbReference type="InterPro" id="IPR012677">
    <property type="entry name" value="Nucleotide-bd_a/b_plait_sf"/>
</dbReference>
<keyword evidence="4" id="KW-0539">Nucleus</keyword>
<comment type="subcellular location">
    <subcellularLocation>
        <location evidence="1">Nucleus</location>
    </subcellularLocation>
</comment>
<protein>
    <submittedName>
        <fullName evidence="9">RNA-binding protein 28</fullName>
    </submittedName>
</protein>
<evidence type="ECO:0000313" key="8">
    <source>
        <dbReference type="Proteomes" id="UP000046392"/>
    </source>
</evidence>
<dbReference type="FunFam" id="3.30.70.330:FF:000182">
    <property type="entry name" value="RNA-binding motif protein 28"/>
    <property type="match status" value="1"/>
</dbReference>